<dbReference type="InterPro" id="IPR036264">
    <property type="entry name" value="Bact_exopeptidase_dim_dom"/>
</dbReference>
<dbReference type="InterPro" id="IPR002933">
    <property type="entry name" value="Peptidase_M20"/>
</dbReference>
<keyword evidence="3" id="KW-0378">Hydrolase</keyword>
<feature type="binding site" evidence="1">
    <location>
        <position position="140"/>
    </location>
    <ligand>
        <name>Mn(2+)</name>
        <dbReference type="ChEBI" id="CHEBI:29035"/>
        <label>2</label>
    </ligand>
</feature>
<evidence type="ECO:0000259" key="2">
    <source>
        <dbReference type="Pfam" id="PF07687"/>
    </source>
</evidence>
<dbReference type="InterPro" id="IPR011650">
    <property type="entry name" value="Peptidase_M20_dimer"/>
</dbReference>
<dbReference type="PIRSF" id="PIRSF005962">
    <property type="entry name" value="Pept_M20D_amidohydro"/>
    <property type="match status" value="1"/>
</dbReference>
<name>B0S3W7_FINM2</name>
<evidence type="ECO:0000313" key="4">
    <source>
        <dbReference type="Proteomes" id="UP000001319"/>
    </source>
</evidence>
<dbReference type="PANTHER" id="PTHR11014:SF63">
    <property type="entry name" value="METALLOPEPTIDASE, PUTATIVE (AFU_ORTHOLOGUE AFUA_6G09600)-RELATED"/>
    <property type="match status" value="1"/>
</dbReference>
<dbReference type="STRING" id="334413.FMG_0323"/>
<feature type="binding site" evidence="1">
    <location>
        <position position="400"/>
    </location>
    <ligand>
        <name>Mn(2+)</name>
        <dbReference type="ChEBI" id="CHEBI:29035"/>
        <label>2</label>
    </ligand>
</feature>
<dbReference type="AlphaFoldDB" id="B0S3W7"/>
<feature type="binding site" evidence="1">
    <location>
        <position position="142"/>
    </location>
    <ligand>
        <name>Mn(2+)</name>
        <dbReference type="ChEBI" id="CHEBI:29035"/>
        <label>2</label>
    </ligand>
</feature>
<gene>
    <name evidence="3" type="ordered locus">FMG_0323</name>
</gene>
<dbReference type="KEGG" id="fma:FMG_0323"/>
<dbReference type="eggNOG" id="COG1473">
    <property type="taxonomic scope" value="Bacteria"/>
</dbReference>
<dbReference type="Pfam" id="PF01546">
    <property type="entry name" value="Peptidase_M20"/>
    <property type="match status" value="1"/>
</dbReference>
<keyword evidence="1" id="KW-0479">Metal-binding</keyword>
<dbReference type="FunFam" id="3.30.70.360:FF:000020">
    <property type="entry name" value="Peptidase, M20/M25/M40 family"/>
    <property type="match status" value="1"/>
</dbReference>
<feature type="binding site" evidence="1">
    <location>
        <position position="176"/>
    </location>
    <ligand>
        <name>Mn(2+)</name>
        <dbReference type="ChEBI" id="CHEBI:29035"/>
        <label>2</label>
    </ligand>
</feature>
<reference evidence="3 4" key="1">
    <citation type="journal article" date="2008" name="DNA Res.">
        <title>Complete genome sequence of Finegoldia magna, an anaerobic opportunistic pathogen.</title>
        <authorList>
            <person name="Goto T."/>
            <person name="Yamashita A."/>
            <person name="Hirakawa H."/>
            <person name="Matsutani M."/>
            <person name="Todo K."/>
            <person name="Ohshima K."/>
            <person name="Toh H."/>
            <person name="Miyamoto K."/>
            <person name="Kuhara S."/>
            <person name="Hattori M."/>
            <person name="Shimizu T."/>
            <person name="Akimoto S."/>
        </authorList>
    </citation>
    <scope>NUCLEOTIDE SEQUENCE [LARGE SCALE GENOMIC DNA]</scope>
    <source>
        <strain evidence="4">ATCC 29328 / DSM 20472 / WAL 2508</strain>
    </source>
</reference>
<feature type="binding site" evidence="1">
    <location>
        <position position="201"/>
    </location>
    <ligand>
        <name>Mn(2+)</name>
        <dbReference type="ChEBI" id="CHEBI:29035"/>
        <label>2</label>
    </ligand>
</feature>
<keyword evidence="4" id="KW-1185">Reference proteome</keyword>
<dbReference type="SUPFAM" id="SSF55031">
    <property type="entry name" value="Bacterial exopeptidase dimerisation domain"/>
    <property type="match status" value="1"/>
</dbReference>
<comment type="cofactor">
    <cofactor evidence="1">
        <name>Mn(2+)</name>
        <dbReference type="ChEBI" id="CHEBI:29035"/>
    </cofactor>
    <text evidence="1">The Mn(2+) ion enhances activity.</text>
</comment>
<dbReference type="HOGENOM" id="CLU_023257_0_1_9"/>
<dbReference type="Gene3D" id="3.30.70.360">
    <property type="match status" value="1"/>
</dbReference>
<keyword evidence="3" id="KW-0121">Carboxypeptidase</keyword>
<dbReference type="EMBL" id="AP008971">
    <property type="protein sequence ID" value="BAG07741.1"/>
    <property type="molecule type" value="Genomic_DNA"/>
</dbReference>
<keyword evidence="1" id="KW-0464">Manganese</keyword>
<keyword evidence="3" id="KW-0645">Protease</keyword>
<dbReference type="GO" id="GO:0004180">
    <property type="term" value="F:carboxypeptidase activity"/>
    <property type="evidence" value="ECO:0007669"/>
    <property type="project" value="UniProtKB-KW"/>
</dbReference>
<evidence type="ECO:0000313" key="3">
    <source>
        <dbReference type="EMBL" id="BAG07741.1"/>
    </source>
</evidence>
<dbReference type="PANTHER" id="PTHR11014">
    <property type="entry name" value="PEPTIDASE M20 FAMILY MEMBER"/>
    <property type="match status" value="1"/>
</dbReference>
<sequence>MLGFFTYFVFKIYILKMDNFSSKKGIYTTMKGELLMNYEKLFSLIDSKKDDMFNDRRWLHEHPELSYEEKETSEYIYKHYENNKNVKVEKNIGGYGVKVTIDSGKPGKTVALRADFDALPITEDTGLDYASKNKGVMHACGHDAHTAYMMTLADCLVEMKDDFSGKIVIIHQPAEEMPPGGSSFMIKDGVLDGVDNIFGCHVMSQLDFGKVYYHKGPTQQARAKFVATVKGTGGHGAAPHEANDAIVIASNLVMSLQTIVSRRLNPMTPGVVTIGSFDGKGQFNIIKDSVTLEGDVRCMSDDARVLIEKEVRNICEGLAKAYSCEIELDYKNDYPVLMNDDEMTQLVVDAVKEAKIPEVVGVEDCGPQAQSEDFSYYSQKIPASFFYIGAKPDGKAYPHHHPKFTINEDSMIIAAKAMGAVALKYLNEK</sequence>
<dbReference type="InterPro" id="IPR017439">
    <property type="entry name" value="Amidohydrolase"/>
</dbReference>
<organism evidence="3 4">
    <name type="scientific">Finegoldia magna (strain ATCC 29328 / DSM 20472 / WAL 2508)</name>
    <name type="common">Peptostreptococcus magnus</name>
    <dbReference type="NCBI Taxonomy" id="334413"/>
    <lineage>
        <taxon>Bacteria</taxon>
        <taxon>Bacillati</taxon>
        <taxon>Bacillota</taxon>
        <taxon>Tissierellia</taxon>
        <taxon>Tissierellales</taxon>
        <taxon>Peptoniphilaceae</taxon>
        <taxon>Finegoldia</taxon>
    </lineage>
</organism>
<dbReference type="Pfam" id="PF07687">
    <property type="entry name" value="M20_dimer"/>
    <property type="match status" value="1"/>
</dbReference>
<protein>
    <submittedName>
        <fullName evidence="3">Putative carboxypeptidase</fullName>
    </submittedName>
</protein>
<dbReference type="Proteomes" id="UP000001319">
    <property type="component" value="Chromosome"/>
</dbReference>
<dbReference type="GO" id="GO:0046872">
    <property type="term" value="F:metal ion binding"/>
    <property type="evidence" value="ECO:0007669"/>
    <property type="project" value="UniProtKB-KW"/>
</dbReference>
<dbReference type="SUPFAM" id="SSF53187">
    <property type="entry name" value="Zn-dependent exopeptidases"/>
    <property type="match status" value="1"/>
</dbReference>
<dbReference type="Gene3D" id="3.40.630.10">
    <property type="entry name" value="Zn peptidases"/>
    <property type="match status" value="1"/>
</dbReference>
<dbReference type="NCBIfam" id="TIGR01891">
    <property type="entry name" value="amidohydrolases"/>
    <property type="match status" value="1"/>
</dbReference>
<proteinExistence type="predicted"/>
<evidence type="ECO:0000256" key="1">
    <source>
        <dbReference type="PIRSR" id="PIRSR005962-1"/>
    </source>
</evidence>
<accession>B0S3W7</accession>
<feature type="domain" description="Peptidase M20 dimerisation" evidence="2">
    <location>
        <begin position="223"/>
        <end position="322"/>
    </location>
</feature>